<reference evidence="1 2" key="1">
    <citation type="journal article" date="2024" name="BMC Genomics">
        <title>Genome assembly of redclaw crayfish (Cherax quadricarinatus) provides insights into its immune adaptation and hypoxia tolerance.</title>
        <authorList>
            <person name="Liu Z."/>
            <person name="Zheng J."/>
            <person name="Li H."/>
            <person name="Fang K."/>
            <person name="Wang S."/>
            <person name="He J."/>
            <person name="Zhou D."/>
            <person name="Weng S."/>
            <person name="Chi M."/>
            <person name="Gu Z."/>
            <person name="He J."/>
            <person name="Li F."/>
            <person name="Wang M."/>
        </authorList>
    </citation>
    <scope>NUCLEOTIDE SEQUENCE [LARGE SCALE GENOMIC DNA]</scope>
    <source>
        <strain evidence="1">ZL_2023a</strain>
    </source>
</reference>
<evidence type="ECO:0000313" key="1">
    <source>
        <dbReference type="EMBL" id="KAK8745600.1"/>
    </source>
</evidence>
<sequence>MPSTTEACYTLCGPDYSYHACINCGLLSKTGETNCSSGKTKPPCIFCCSQHSLQGCSPATLVQGCVVWRLFCSLGICTMPDEGAQTRSMVPRTCLTREPKVWLAVKGGDVLVNRTVIRQFQQF</sequence>
<organism evidence="1 2">
    <name type="scientific">Cherax quadricarinatus</name>
    <name type="common">Australian red claw crayfish</name>
    <dbReference type="NCBI Taxonomy" id="27406"/>
    <lineage>
        <taxon>Eukaryota</taxon>
        <taxon>Metazoa</taxon>
        <taxon>Ecdysozoa</taxon>
        <taxon>Arthropoda</taxon>
        <taxon>Crustacea</taxon>
        <taxon>Multicrustacea</taxon>
        <taxon>Malacostraca</taxon>
        <taxon>Eumalacostraca</taxon>
        <taxon>Eucarida</taxon>
        <taxon>Decapoda</taxon>
        <taxon>Pleocyemata</taxon>
        <taxon>Astacidea</taxon>
        <taxon>Parastacoidea</taxon>
        <taxon>Parastacidae</taxon>
        <taxon>Cherax</taxon>
    </lineage>
</organism>
<gene>
    <name evidence="1" type="ORF">OTU49_000284</name>
</gene>
<dbReference type="AlphaFoldDB" id="A0AAW0Y147"/>
<proteinExistence type="predicted"/>
<name>A0AAW0Y147_CHEQU</name>
<keyword evidence="2" id="KW-1185">Reference proteome</keyword>
<accession>A0AAW0Y147</accession>
<dbReference type="Proteomes" id="UP001445076">
    <property type="component" value="Unassembled WGS sequence"/>
</dbReference>
<comment type="caution">
    <text evidence="1">The sequence shown here is derived from an EMBL/GenBank/DDBJ whole genome shotgun (WGS) entry which is preliminary data.</text>
</comment>
<protein>
    <submittedName>
        <fullName evidence="1">Uncharacterized protein</fullName>
    </submittedName>
</protein>
<dbReference type="EMBL" id="JARKIK010000019">
    <property type="protein sequence ID" value="KAK8745600.1"/>
    <property type="molecule type" value="Genomic_DNA"/>
</dbReference>
<evidence type="ECO:0000313" key="2">
    <source>
        <dbReference type="Proteomes" id="UP001445076"/>
    </source>
</evidence>